<dbReference type="InterPro" id="IPR052394">
    <property type="entry name" value="LRR-containing"/>
</dbReference>
<protein>
    <submittedName>
        <fullName evidence="2">Uncharacterized protein</fullName>
    </submittedName>
</protein>
<dbReference type="SUPFAM" id="SSF52047">
    <property type="entry name" value="RNI-like"/>
    <property type="match status" value="1"/>
</dbReference>
<proteinExistence type="predicted"/>
<dbReference type="InterPro" id="IPR001611">
    <property type="entry name" value="Leu-rich_rpt"/>
</dbReference>
<keyword evidence="3" id="KW-1185">Reference proteome</keyword>
<organism evidence="2 3">
    <name type="scientific">Lagenidium giganteum</name>
    <dbReference type="NCBI Taxonomy" id="4803"/>
    <lineage>
        <taxon>Eukaryota</taxon>
        <taxon>Sar</taxon>
        <taxon>Stramenopiles</taxon>
        <taxon>Oomycota</taxon>
        <taxon>Peronosporomycetes</taxon>
        <taxon>Pythiales</taxon>
        <taxon>Pythiaceae</taxon>
    </lineage>
</organism>
<evidence type="ECO:0000256" key="1">
    <source>
        <dbReference type="SAM" id="MobiDB-lite"/>
    </source>
</evidence>
<dbReference type="Proteomes" id="UP001146120">
    <property type="component" value="Unassembled WGS sequence"/>
</dbReference>
<feature type="region of interest" description="Disordered" evidence="1">
    <location>
        <begin position="739"/>
        <end position="789"/>
    </location>
</feature>
<reference evidence="2" key="1">
    <citation type="submission" date="2022-11" db="EMBL/GenBank/DDBJ databases">
        <authorList>
            <person name="Morgan W.R."/>
            <person name="Tartar A."/>
        </authorList>
    </citation>
    <scope>NUCLEOTIDE SEQUENCE</scope>
    <source>
        <strain evidence="2">ARSEF 373</strain>
    </source>
</reference>
<reference evidence="2" key="2">
    <citation type="journal article" date="2023" name="Microbiol Resour">
        <title>Decontamination and Annotation of the Draft Genome Sequence of the Oomycete Lagenidium giganteum ARSEF 373.</title>
        <authorList>
            <person name="Morgan W.R."/>
            <person name="Tartar A."/>
        </authorList>
    </citation>
    <scope>NUCLEOTIDE SEQUENCE</scope>
    <source>
        <strain evidence="2">ARSEF 373</strain>
    </source>
</reference>
<name>A0AAV2YR11_9STRA</name>
<dbReference type="Gene3D" id="3.30.160.60">
    <property type="entry name" value="Classic Zinc Finger"/>
    <property type="match status" value="1"/>
</dbReference>
<dbReference type="PANTHER" id="PTHR24114">
    <property type="entry name" value="LEUCINE RICH REPEAT FAMILY PROTEIN"/>
    <property type="match status" value="1"/>
</dbReference>
<dbReference type="AlphaFoldDB" id="A0AAV2YR11"/>
<feature type="region of interest" description="Disordered" evidence="1">
    <location>
        <begin position="664"/>
        <end position="692"/>
    </location>
</feature>
<feature type="region of interest" description="Disordered" evidence="1">
    <location>
        <begin position="562"/>
        <end position="633"/>
    </location>
</feature>
<dbReference type="Pfam" id="PF13516">
    <property type="entry name" value="LRR_6"/>
    <property type="match status" value="1"/>
</dbReference>
<sequence length="841" mass="93597">MATAAAPLEPLASPDKWRVHGSRGCELLRHVGPIDPRVAEGLKRESTMPATAAELEVLMEEEKRLSITDPFQCFLYDVRAMHKKGNFKGNQGDEILNRIRALLAGERTLDLSTFVIFDDFTELLAPYLRSRVCQLTSLNLSGTQIGVQGATTIARAVNPVLQGLQFSAAHAMPLAIIRRDANTTRRLLLNKRQFNHLDAAVLGVLVERERKIIFLDLSDNLLTGPSVNVFQGLSNMFHGLRRCQYLREINLRAAGLRSEGLVDLANNLRYYLSLEKLDLSENMAGCNSFGDKSRSGIESFSSALWEALKLREVRLCNNMLDYLCAVPLSQALTVNGVMQTVDLSENPLFDAGAVQLATAVRKNAALKTIMFVEYHPSSCSSSGSNFLMHLFSLCGCHLGCEGIQALTEQLKTHNRTLYCIDLRNNPHIRSAGLKSLVASLTLNTTVGEVRLDPLATKYQKYVKKIQDLLHVNSLLTRMRQSFSSFDFAPLSEEMRTNYIEKLSALSEDELLQLFSMHVLEDARISEEDTGISNLRHYAQLESYAPLKRLLWVLDRGARHELIESRKPKRREKSSSQPDDNPLQLPPASPQRTSSSSLVVTKSSSSTVDDEADEADDDDIWDYPNDVGHEHAKEPQWHRQYGLSSFDIHVKQCKKLWIAQEELKPPHERREVPKTPPGLDQALADGGGNTKATRESIEAINRAAQESFEVHGMEKCENCGRTFAEGRLAIHNKSCRPDSVAKRVDDGAAPRNKKKQLADEYGRVKRTANPESGDDQPPSVKKSPLTTSTSDLSAAAMKQELRGASPAVIAAIQGKLDRWEATTLATLQEIRDLKALFAQLHS</sequence>
<dbReference type="InterPro" id="IPR032675">
    <property type="entry name" value="LRR_dom_sf"/>
</dbReference>
<dbReference type="SMART" id="SM00368">
    <property type="entry name" value="LRR_RI"/>
    <property type="match status" value="4"/>
</dbReference>
<dbReference type="Gene3D" id="3.80.10.10">
    <property type="entry name" value="Ribonuclease Inhibitor"/>
    <property type="match status" value="3"/>
</dbReference>
<evidence type="ECO:0000313" key="2">
    <source>
        <dbReference type="EMBL" id="DAZ96228.1"/>
    </source>
</evidence>
<comment type="caution">
    <text evidence="2">The sequence shown here is derived from an EMBL/GenBank/DDBJ whole genome shotgun (WGS) entry which is preliminary data.</text>
</comment>
<gene>
    <name evidence="2" type="ORF">N0F65_012590</name>
</gene>
<dbReference type="EMBL" id="DAKRPA010000174">
    <property type="protein sequence ID" value="DAZ96228.1"/>
    <property type="molecule type" value="Genomic_DNA"/>
</dbReference>
<dbReference type="Pfam" id="PF13913">
    <property type="entry name" value="zf-C2HC_2"/>
    <property type="match status" value="1"/>
</dbReference>
<accession>A0AAV2YR11</accession>
<feature type="compositionally biased region" description="Acidic residues" evidence="1">
    <location>
        <begin position="607"/>
        <end position="620"/>
    </location>
</feature>
<feature type="compositionally biased region" description="Low complexity" evidence="1">
    <location>
        <begin position="592"/>
        <end position="606"/>
    </location>
</feature>
<evidence type="ECO:0000313" key="3">
    <source>
        <dbReference type="Proteomes" id="UP001146120"/>
    </source>
</evidence>
<dbReference type="PANTHER" id="PTHR24114:SF2">
    <property type="entry name" value="F-BOX DOMAIN-CONTAINING PROTEIN-RELATED"/>
    <property type="match status" value="1"/>
</dbReference>